<protein>
    <submittedName>
        <fullName evidence="2">T9SS type A sorting domain-containing protein</fullName>
    </submittedName>
</protein>
<keyword evidence="3" id="KW-1185">Reference proteome</keyword>
<gene>
    <name evidence="2" type="ORF">ACFSC2_08115</name>
</gene>
<organism evidence="2 3">
    <name type="scientific">Flavobacterium artemisiae</name>
    <dbReference type="NCBI Taxonomy" id="2126556"/>
    <lineage>
        <taxon>Bacteria</taxon>
        <taxon>Pseudomonadati</taxon>
        <taxon>Bacteroidota</taxon>
        <taxon>Flavobacteriia</taxon>
        <taxon>Flavobacteriales</taxon>
        <taxon>Flavobacteriaceae</taxon>
        <taxon>Flavobacterium</taxon>
    </lineage>
</organism>
<dbReference type="NCBIfam" id="TIGR04183">
    <property type="entry name" value="Por_Secre_tail"/>
    <property type="match status" value="1"/>
</dbReference>
<dbReference type="EMBL" id="JBHUDZ010000007">
    <property type="protein sequence ID" value="MFD1602697.1"/>
    <property type="molecule type" value="Genomic_DNA"/>
</dbReference>
<proteinExistence type="predicted"/>
<evidence type="ECO:0000313" key="2">
    <source>
        <dbReference type="EMBL" id="MFD1602697.1"/>
    </source>
</evidence>
<dbReference type="Proteomes" id="UP001597138">
    <property type="component" value="Unassembled WGS sequence"/>
</dbReference>
<evidence type="ECO:0000256" key="1">
    <source>
        <dbReference type="ARBA" id="ARBA00022729"/>
    </source>
</evidence>
<evidence type="ECO:0000313" key="3">
    <source>
        <dbReference type="Proteomes" id="UP001597138"/>
    </source>
</evidence>
<dbReference type="InterPro" id="IPR026444">
    <property type="entry name" value="Secre_tail"/>
</dbReference>
<comment type="caution">
    <text evidence="2">The sequence shown here is derived from an EMBL/GenBank/DDBJ whole genome shotgun (WGS) entry which is preliminary data.</text>
</comment>
<name>A0ABW4HC43_9FLAO</name>
<dbReference type="RefSeq" id="WP_379816894.1">
    <property type="nucleotide sequence ID" value="NZ_JBHUDZ010000007.1"/>
</dbReference>
<accession>A0ABW4HC43</accession>
<keyword evidence="1" id="KW-0732">Signal</keyword>
<reference evidence="3" key="1">
    <citation type="journal article" date="2019" name="Int. J. Syst. Evol. Microbiol.">
        <title>The Global Catalogue of Microorganisms (GCM) 10K type strain sequencing project: providing services to taxonomists for standard genome sequencing and annotation.</title>
        <authorList>
            <consortium name="The Broad Institute Genomics Platform"/>
            <consortium name="The Broad Institute Genome Sequencing Center for Infectious Disease"/>
            <person name="Wu L."/>
            <person name="Ma J."/>
        </authorList>
    </citation>
    <scope>NUCLEOTIDE SEQUENCE [LARGE SCALE GENOMIC DNA]</scope>
    <source>
        <strain evidence="3">CCUG 70865</strain>
    </source>
</reference>
<sequence>MKNNYFLNVSSLKRKILLTSVFFFLMIFGIQAQYISGLNPYCISSNPSYTIVNASAVTYDTIVWSSNDSGITFSGNPFDATSRVVIKSGNIINSPTSIKATFYLAGNIVYTTPDFNFVTATPPTPPSYLVTKTTDYCTPQYHIINLTVTTNPNPSPNTSYTIAPRVPDASIIITETSKNVFELKLPLNGQPYFLYDLTSRTSSAGCLSNSVTVTSYSNSVSLNLTNCANNGTPSVNYEISVAPNPYSNGYITIVAPQVTQASPGTCRVYNNSGVLVATFSLTNSSAAFALKSSVGAALTAGMYVVQVTYSNGVVKTKNLVVI</sequence>